<evidence type="ECO:0000259" key="12">
    <source>
        <dbReference type="PROSITE" id="PS50871"/>
    </source>
</evidence>
<keyword evidence="8" id="KW-1015">Disulfide bond</keyword>
<evidence type="ECO:0000256" key="3">
    <source>
        <dbReference type="ARBA" id="ARBA00022530"/>
    </source>
</evidence>
<keyword evidence="3" id="KW-0272">Extracellular matrix</keyword>
<evidence type="ECO:0000256" key="10">
    <source>
        <dbReference type="ARBA" id="ARBA00023278"/>
    </source>
</evidence>
<evidence type="ECO:0000256" key="5">
    <source>
        <dbReference type="ARBA" id="ARBA00022737"/>
    </source>
</evidence>
<keyword evidence="2" id="KW-0964">Secreted</keyword>
<reference evidence="13" key="2">
    <citation type="submission" date="2025-08" db="UniProtKB">
        <authorList>
            <consortium name="Ensembl"/>
        </authorList>
    </citation>
    <scope>IDENTIFICATION</scope>
</reference>
<dbReference type="Ensembl" id="ENSLCAT00010058365.1">
    <property type="protein sequence ID" value="ENSLCAP00010056819.1"/>
    <property type="gene ID" value="ENSLCAG00010026516.1"/>
</dbReference>
<dbReference type="PANTHER" id="PTHR15427:SF26">
    <property type="entry name" value="COMPLEMENT C1Q SUBCOMPONENT SUBUNIT A"/>
    <property type="match status" value="1"/>
</dbReference>
<dbReference type="Proteomes" id="UP000314980">
    <property type="component" value="Unassembled WGS sequence"/>
</dbReference>
<protein>
    <recommendedName>
        <fullName evidence="12">C1q domain-containing protein</fullName>
    </recommendedName>
</protein>
<keyword evidence="10" id="KW-0379">Hydroxylation</keyword>
<comment type="subcellular location">
    <subcellularLocation>
        <location evidence="1">Secreted</location>
        <location evidence="1">Extracellular space</location>
        <location evidence="1">Extracellular matrix</location>
    </subcellularLocation>
</comment>
<evidence type="ECO:0000313" key="13">
    <source>
        <dbReference type="Ensembl" id="ENSLCAP00010056819.1"/>
    </source>
</evidence>
<proteinExistence type="predicted"/>
<dbReference type="InterPro" id="IPR001073">
    <property type="entry name" value="C1q_dom"/>
</dbReference>
<dbReference type="SUPFAM" id="SSF49842">
    <property type="entry name" value="TNF-like"/>
    <property type="match status" value="1"/>
</dbReference>
<evidence type="ECO:0000256" key="6">
    <source>
        <dbReference type="ARBA" id="ARBA00022859"/>
    </source>
</evidence>
<dbReference type="InParanoid" id="A0A4W6G017"/>
<keyword evidence="9" id="KW-0325">Glycoprotein</keyword>
<dbReference type="Gene3D" id="2.60.120.40">
    <property type="match status" value="1"/>
</dbReference>
<sequence>MRGYYGLAVLVGVDGSAGVAGAPGRDGLPGAKGEKGQPAKMADGPVDSKRPTEAEGEMGNRGFARVMGPKGFCGDLGTAGHPGQPGHPGPDGKSIGHAPSQQARSAFSVMRTDNSYPPYDQRVTYQTTVVNKPEDFNAATGEFICRVPGVYYFTFHSVAKVSMCLRIVTDAMERKVGFCDHNRNNDQFFHDVLSGGVVLQLAKDQKVWLESFMDQQTSTERNDIREKKIIFNGFLLFANTE</sequence>
<dbReference type="GO" id="GO:0006958">
    <property type="term" value="P:complement activation, classical pathway"/>
    <property type="evidence" value="ECO:0007669"/>
    <property type="project" value="UniProtKB-KW"/>
</dbReference>
<dbReference type="PANTHER" id="PTHR15427">
    <property type="entry name" value="EMILIN ELASTIN MICROFIBRIL INTERFACE-LOCATED PROTEIN ELASTIN MICROFIBRIL INTERFACER"/>
    <property type="match status" value="1"/>
</dbReference>
<evidence type="ECO:0000256" key="8">
    <source>
        <dbReference type="ARBA" id="ARBA00023157"/>
    </source>
</evidence>
<keyword evidence="14" id="KW-1185">Reference proteome</keyword>
<dbReference type="InterPro" id="IPR008983">
    <property type="entry name" value="Tumour_necrosis_fac-like_dom"/>
</dbReference>
<accession>A0A4W6G017</accession>
<evidence type="ECO:0000313" key="14">
    <source>
        <dbReference type="Proteomes" id="UP000314980"/>
    </source>
</evidence>
<keyword evidence="6" id="KW-0391">Immunity</keyword>
<reference evidence="13" key="3">
    <citation type="submission" date="2025-09" db="UniProtKB">
        <authorList>
            <consortium name="Ensembl"/>
        </authorList>
    </citation>
    <scope>IDENTIFICATION</scope>
</reference>
<dbReference type="AlphaFoldDB" id="A0A4W6G017"/>
<evidence type="ECO:0000256" key="9">
    <source>
        <dbReference type="ARBA" id="ARBA00023180"/>
    </source>
</evidence>
<keyword evidence="4" id="KW-0399">Innate immunity</keyword>
<evidence type="ECO:0000256" key="7">
    <source>
        <dbReference type="ARBA" id="ARBA00022875"/>
    </source>
</evidence>
<evidence type="ECO:0000256" key="1">
    <source>
        <dbReference type="ARBA" id="ARBA00004498"/>
    </source>
</evidence>
<dbReference type="GeneTree" id="ENSGT00940000162143"/>
<dbReference type="PRINTS" id="PR00007">
    <property type="entry name" value="COMPLEMNTC1Q"/>
</dbReference>
<name>A0A4W6G017_LATCA</name>
<reference evidence="14" key="1">
    <citation type="submission" date="2015-09" db="EMBL/GenBank/DDBJ databases">
        <authorList>
            <person name="Sai Rama Sridatta P."/>
        </authorList>
    </citation>
    <scope>NUCLEOTIDE SEQUENCE [LARGE SCALE GENOMIC DNA]</scope>
</reference>
<feature type="region of interest" description="Disordered" evidence="11">
    <location>
        <begin position="19"/>
        <end position="56"/>
    </location>
</feature>
<evidence type="ECO:0000256" key="11">
    <source>
        <dbReference type="SAM" id="MobiDB-lite"/>
    </source>
</evidence>
<feature type="region of interest" description="Disordered" evidence="11">
    <location>
        <begin position="76"/>
        <end position="104"/>
    </location>
</feature>
<dbReference type="GO" id="GO:0045087">
    <property type="term" value="P:innate immune response"/>
    <property type="evidence" value="ECO:0007669"/>
    <property type="project" value="UniProtKB-KW"/>
</dbReference>
<keyword evidence="5" id="KW-0677">Repeat</keyword>
<evidence type="ECO:0000256" key="4">
    <source>
        <dbReference type="ARBA" id="ARBA00022588"/>
    </source>
</evidence>
<dbReference type="GO" id="GO:0005581">
    <property type="term" value="C:collagen trimer"/>
    <property type="evidence" value="ECO:0007669"/>
    <property type="project" value="UniProtKB-KW"/>
</dbReference>
<organism evidence="13 14">
    <name type="scientific">Lates calcarifer</name>
    <name type="common">Barramundi</name>
    <name type="synonym">Holocentrus calcarifer</name>
    <dbReference type="NCBI Taxonomy" id="8187"/>
    <lineage>
        <taxon>Eukaryota</taxon>
        <taxon>Metazoa</taxon>
        <taxon>Chordata</taxon>
        <taxon>Craniata</taxon>
        <taxon>Vertebrata</taxon>
        <taxon>Euteleostomi</taxon>
        <taxon>Actinopterygii</taxon>
        <taxon>Neopterygii</taxon>
        <taxon>Teleostei</taxon>
        <taxon>Neoteleostei</taxon>
        <taxon>Acanthomorphata</taxon>
        <taxon>Carangaria</taxon>
        <taxon>Carangaria incertae sedis</taxon>
        <taxon>Centropomidae</taxon>
        <taxon>Lates</taxon>
    </lineage>
</organism>
<dbReference type="Pfam" id="PF00386">
    <property type="entry name" value="C1q"/>
    <property type="match status" value="1"/>
</dbReference>
<dbReference type="SMART" id="SM00110">
    <property type="entry name" value="C1Q"/>
    <property type="match status" value="1"/>
</dbReference>
<dbReference type="InterPro" id="IPR050392">
    <property type="entry name" value="Collagen/C1q_domain"/>
</dbReference>
<dbReference type="PROSITE" id="PS50871">
    <property type="entry name" value="C1Q"/>
    <property type="match status" value="1"/>
</dbReference>
<dbReference type="STRING" id="8187.ENSLCAP00010056819"/>
<feature type="domain" description="C1q" evidence="12">
    <location>
        <begin position="100"/>
        <end position="241"/>
    </location>
</feature>
<evidence type="ECO:0000256" key="2">
    <source>
        <dbReference type="ARBA" id="ARBA00022525"/>
    </source>
</evidence>
<keyword evidence="7" id="KW-0180">Complement pathway</keyword>